<dbReference type="AlphaFoldDB" id="A0A397JMU1"/>
<sequence>MCYMRGNFSLLEVTKVFVDHQQLLQMFAVVLNDPERLISHYFPQPIEFESQPNYDESIHVMALNYNF</sequence>
<organism evidence="1 2">
    <name type="scientific">Diversispora epigaea</name>
    <dbReference type="NCBI Taxonomy" id="1348612"/>
    <lineage>
        <taxon>Eukaryota</taxon>
        <taxon>Fungi</taxon>
        <taxon>Fungi incertae sedis</taxon>
        <taxon>Mucoromycota</taxon>
        <taxon>Glomeromycotina</taxon>
        <taxon>Glomeromycetes</taxon>
        <taxon>Diversisporales</taxon>
        <taxon>Diversisporaceae</taxon>
        <taxon>Diversispora</taxon>
    </lineage>
</organism>
<evidence type="ECO:0000313" key="1">
    <source>
        <dbReference type="EMBL" id="RHZ89665.1"/>
    </source>
</evidence>
<evidence type="ECO:0000313" key="2">
    <source>
        <dbReference type="Proteomes" id="UP000266861"/>
    </source>
</evidence>
<gene>
    <name evidence="1" type="ORF">Glove_13g82</name>
</gene>
<dbReference type="EMBL" id="PQFF01000011">
    <property type="protein sequence ID" value="RHZ89665.1"/>
    <property type="molecule type" value="Genomic_DNA"/>
</dbReference>
<dbReference type="Proteomes" id="UP000266861">
    <property type="component" value="Unassembled WGS sequence"/>
</dbReference>
<keyword evidence="2" id="KW-1185">Reference proteome</keyword>
<comment type="caution">
    <text evidence="1">The sequence shown here is derived from an EMBL/GenBank/DDBJ whole genome shotgun (WGS) entry which is preliminary data.</text>
</comment>
<name>A0A397JMU1_9GLOM</name>
<dbReference type="OrthoDB" id="7862313at2759"/>
<proteinExistence type="predicted"/>
<reference evidence="1 2" key="1">
    <citation type="submission" date="2018-08" db="EMBL/GenBank/DDBJ databases">
        <title>Genome and evolution of the arbuscular mycorrhizal fungus Diversispora epigaea (formerly Glomus versiforme) and its bacterial endosymbionts.</title>
        <authorList>
            <person name="Sun X."/>
            <person name="Fei Z."/>
            <person name="Harrison M."/>
        </authorList>
    </citation>
    <scope>NUCLEOTIDE SEQUENCE [LARGE SCALE GENOMIC DNA]</scope>
    <source>
        <strain evidence="1 2">IT104</strain>
    </source>
</reference>
<accession>A0A397JMU1</accession>
<protein>
    <submittedName>
        <fullName evidence="1">Uncharacterized protein</fullName>
    </submittedName>
</protein>